<organism evidence="1 2">
    <name type="scientific">Sphagnum jensenii</name>
    <dbReference type="NCBI Taxonomy" id="128206"/>
    <lineage>
        <taxon>Eukaryota</taxon>
        <taxon>Viridiplantae</taxon>
        <taxon>Streptophyta</taxon>
        <taxon>Embryophyta</taxon>
        <taxon>Bryophyta</taxon>
        <taxon>Sphagnophytina</taxon>
        <taxon>Sphagnopsida</taxon>
        <taxon>Sphagnales</taxon>
        <taxon>Sphagnaceae</taxon>
        <taxon>Sphagnum</taxon>
    </lineage>
</organism>
<name>A0ABP1BDG1_9BRYO</name>
<proteinExistence type="predicted"/>
<dbReference type="EMBL" id="OZ023704">
    <property type="protein sequence ID" value="CAK9872975.1"/>
    <property type="molecule type" value="Genomic_DNA"/>
</dbReference>
<dbReference type="Proteomes" id="UP001497522">
    <property type="component" value="Chromosome 3"/>
</dbReference>
<keyword evidence="2" id="KW-1185">Reference proteome</keyword>
<protein>
    <submittedName>
        <fullName evidence="1">Uncharacterized protein</fullName>
    </submittedName>
</protein>
<accession>A0ABP1BDG1</accession>
<sequence length="95" mass="10089">MVKRLSACLPPLRHHSFFPLSPLASDCHHHSEFPPNLNPTDAVAGLSGNSPTTPEEIGLIGREKECPRASLESVAVSTVVCSGLLLPSPIARDLP</sequence>
<evidence type="ECO:0000313" key="1">
    <source>
        <dbReference type="EMBL" id="CAK9872975.1"/>
    </source>
</evidence>
<gene>
    <name evidence="1" type="ORF">CSSPJE1EN2_LOCUS15545</name>
</gene>
<reference evidence="1" key="1">
    <citation type="submission" date="2024-03" db="EMBL/GenBank/DDBJ databases">
        <authorList>
            <consortium name="ELIXIR-Norway"/>
            <consortium name="Elixir Norway"/>
        </authorList>
    </citation>
    <scope>NUCLEOTIDE SEQUENCE</scope>
</reference>
<evidence type="ECO:0000313" key="2">
    <source>
        <dbReference type="Proteomes" id="UP001497522"/>
    </source>
</evidence>